<feature type="domain" description="Sodium/calcium exchanger membrane region" evidence="13">
    <location>
        <begin position="401"/>
        <end position="553"/>
    </location>
</feature>
<dbReference type="InterPro" id="IPR051359">
    <property type="entry name" value="CaCA_antiporter"/>
</dbReference>
<keyword evidence="4" id="KW-0633">Potassium transport</keyword>
<evidence type="ECO:0000256" key="12">
    <source>
        <dbReference type="SAM" id="Phobius"/>
    </source>
</evidence>
<feature type="transmembrane region" description="Helical" evidence="12">
    <location>
        <begin position="145"/>
        <end position="173"/>
    </location>
</feature>
<dbReference type="Pfam" id="PF01699">
    <property type="entry name" value="Na_Ca_ex"/>
    <property type="match status" value="2"/>
</dbReference>
<feature type="domain" description="Sodium/calcium exchanger membrane region" evidence="13">
    <location>
        <begin position="114"/>
        <end position="258"/>
    </location>
</feature>
<dbReference type="PANTHER" id="PTHR12266:SF18">
    <property type="entry name" value="CATION_CALCIUM EXCHANGER 2"/>
    <property type="match status" value="1"/>
</dbReference>
<feature type="transmembrane region" description="Helical" evidence="12">
    <location>
        <begin position="397"/>
        <end position="414"/>
    </location>
</feature>
<keyword evidence="6" id="KW-0630">Potassium</keyword>
<feature type="transmembrane region" description="Helical" evidence="12">
    <location>
        <begin position="534"/>
        <end position="555"/>
    </location>
</feature>
<dbReference type="PANTHER" id="PTHR12266">
    <property type="entry name" value="NA+/CA2+ K+ INDEPENDENT EXCHANGER"/>
    <property type="match status" value="1"/>
</dbReference>
<dbReference type="GO" id="GO:0016020">
    <property type="term" value="C:membrane"/>
    <property type="evidence" value="ECO:0007669"/>
    <property type="project" value="UniProtKB-SubCell"/>
</dbReference>
<feature type="transmembrane region" description="Helical" evidence="12">
    <location>
        <begin position="367"/>
        <end position="385"/>
    </location>
</feature>
<evidence type="ECO:0000256" key="4">
    <source>
        <dbReference type="ARBA" id="ARBA00022538"/>
    </source>
</evidence>
<accession>A0AAV0HJ09</accession>
<dbReference type="Gene3D" id="1.20.1420.30">
    <property type="entry name" value="NCX, central ion-binding region"/>
    <property type="match status" value="2"/>
</dbReference>
<comment type="similarity">
    <text evidence="11">Belongs to the Ca(2+):cation antiporter (CaCA) (TC 2.A.19) family. Cation/calcium exchanger (CCX) subfamily.</text>
</comment>
<feature type="transmembrane region" description="Helical" evidence="12">
    <location>
        <begin position="420"/>
        <end position="445"/>
    </location>
</feature>
<keyword evidence="2" id="KW-0813">Transport</keyword>
<evidence type="ECO:0000256" key="6">
    <source>
        <dbReference type="ARBA" id="ARBA00022958"/>
    </source>
</evidence>
<gene>
    <name evidence="14" type="ORF">LITE_LOCUS4586</name>
</gene>
<comment type="subcellular location">
    <subcellularLocation>
        <location evidence="1">Membrane</location>
        <topology evidence="1">Multi-pass membrane protein</topology>
    </subcellularLocation>
</comment>
<keyword evidence="3" id="KW-0050">Antiport</keyword>
<keyword evidence="15" id="KW-1185">Reference proteome</keyword>
<evidence type="ECO:0000256" key="7">
    <source>
        <dbReference type="ARBA" id="ARBA00022989"/>
    </source>
</evidence>
<keyword evidence="8" id="KW-0915">Sodium</keyword>
<keyword evidence="9 12" id="KW-0472">Membrane</keyword>
<dbReference type="InterPro" id="IPR044880">
    <property type="entry name" value="NCX_ion-bd_dom_sf"/>
</dbReference>
<dbReference type="AlphaFoldDB" id="A0AAV0HJ09"/>
<feature type="transmembrane region" description="Helical" evidence="12">
    <location>
        <begin position="105"/>
        <end position="124"/>
    </location>
</feature>
<evidence type="ECO:0000256" key="9">
    <source>
        <dbReference type="ARBA" id="ARBA00023136"/>
    </source>
</evidence>
<proteinExistence type="inferred from homology"/>
<dbReference type="GO" id="GO:0015297">
    <property type="term" value="F:antiporter activity"/>
    <property type="evidence" value="ECO:0007669"/>
    <property type="project" value="UniProtKB-KW"/>
</dbReference>
<feature type="transmembrane region" description="Helical" evidence="12">
    <location>
        <begin position="508"/>
        <end position="527"/>
    </location>
</feature>
<evidence type="ECO:0000256" key="10">
    <source>
        <dbReference type="ARBA" id="ARBA00023201"/>
    </source>
</evidence>
<evidence type="ECO:0000259" key="13">
    <source>
        <dbReference type="Pfam" id="PF01699"/>
    </source>
</evidence>
<keyword evidence="7 12" id="KW-1133">Transmembrane helix</keyword>
<dbReference type="InterPro" id="IPR004837">
    <property type="entry name" value="NaCa_Exmemb"/>
</dbReference>
<feature type="transmembrane region" description="Helical" evidence="12">
    <location>
        <begin position="241"/>
        <end position="263"/>
    </location>
</feature>
<feature type="transmembrane region" description="Helical" evidence="12">
    <location>
        <begin position="466"/>
        <end position="488"/>
    </location>
</feature>
<evidence type="ECO:0000256" key="8">
    <source>
        <dbReference type="ARBA" id="ARBA00023053"/>
    </source>
</evidence>
<feature type="transmembrane region" description="Helical" evidence="12">
    <location>
        <begin position="15"/>
        <end position="36"/>
    </location>
</feature>
<keyword evidence="10" id="KW-0739">Sodium transport</keyword>
<reference evidence="14" key="1">
    <citation type="submission" date="2022-08" db="EMBL/GenBank/DDBJ databases">
        <authorList>
            <person name="Gutierrez-Valencia J."/>
        </authorList>
    </citation>
    <scope>NUCLEOTIDE SEQUENCE</scope>
</reference>
<keyword evidence="5 12" id="KW-0812">Transmembrane</keyword>
<protein>
    <recommendedName>
        <fullName evidence="13">Sodium/calcium exchanger membrane region domain-containing protein</fullName>
    </recommendedName>
</protein>
<evidence type="ECO:0000313" key="15">
    <source>
        <dbReference type="Proteomes" id="UP001154282"/>
    </source>
</evidence>
<dbReference type="GO" id="GO:0006813">
    <property type="term" value="P:potassium ion transport"/>
    <property type="evidence" value="ECO:0007669"/>
    <property type="project" value="UniProtKB-KW"/>
</dbReference>
<dbReference type="GO" id="GO:0006814">
    <property type="term" value="P:sodium ion transport"/>
    <property type="evidence" value="ECO:0007669"/>
    <property type="project" value="UniProtKB-KW"/>
</dbReference>
<evidence type="ECO:0000256" key="5">
    <source>
        <dbReference type="ARBA" id="ARBA00022692"/>
    </source>
</evidence>
<name>A0AAV0HJ09_9ROSI</name>
<feature type="transmembrane region" description="Helical" evidence="12">
    <location>
        <begin position="215"/>
        <end position="235"/>
    </location>
</feature>
<feature type="transmembrane region" description="Helical" evidence="12">
    <location>
        <begin position="179"/>
        <end position="203"/>
    </location>
</feature>
<evidence type="ECO:0000313" key="14">
    <source>
        <dbReference type="EMBL" id="CAI0384928.1"/>
    </source>
</evidence>
<evidence type="ECO:0000256" key="2">
    <source>
        <dbReference type="ARBA" id="ARBA00022448"/>
    </source>
</evidence>
<keyword evidence="10" id="KW-0406">Ion transport</keyword>
<feature type="transmembrane region" description="Helical" evidence="12">
    <location>
        <begin position="337"/>
        <end position="355"/>
    </location>
</feature>
<sequence>MAFPYSLSSSQRKSCLLFINLSFLLVIAAVSFTTHFKSNPPPKSLAGINALQQPTSAADHQLDCNELQSLPSPNSKCIALKSRNPCVSQGYIDYLRIFYCNFGELPLLGHTLLLLWLLVLFYLLGNTASDYFCSSLEDLSRLLKLSPTIAGVTLLSLGNGAPDVFASIVSLAGSGTRDIGFNTMVGGASFVTCVVVGTISFLVKHRRIRVSRGAFIRDVCFFILVLGSLIMTMLLGKINLWGAIGFSLMYVVYVIIVYISYLYGCGSDTPSSSCESGLSIPILMKKERDDDVEEGQPFNLRESGPFRLTISIVEMPLYLTRRLTIPVVCERRWSKPMAIASVILAPILLSTLWVAQYENPRFETCVLVYGVGSLIGIGLGVLAFLTTEESSPPEKCLLPWLAGGFLMSVTWSYITAQELVALLVSLGYVFGISPSILGLTVLAWGNSLSDLITNSTMAINGGAEGVQVAISGCYAGPIFNVLFGLGLSLIGSCWESYPEPVSISLDPYLLETLGFLLAGLVWGLVVLPRRGMKLDGVLGGGLLVIYLLSVSLRLVQTSGSLQFLDHNSL</sequence>
<evidence type="ECO:0000256" key="3">
    <source>
        <dbReference type="ARBA" id="ARBA00022449"/>
    </source>
</evidence>
<organism evidence="14 15">
    <name type="scientific">Linum tenue</name>
    <dbReference type="NCBI Taxonomy" id="586396"/>
    <lineage>
        <taxon>Eukaryota</taxon>
        <taxon>Viridiplantae</taxon>
        <taxon>Streptophyta</taxon>
        <taxon>Embryophyta</taxon>
        <taxon>Tracheophyta</taxon>
        <taxon>Spermatophyta</taxon>
        <taxon>Magnoliopsida</taxon>
        <taxon>eudicotyledons</taxon>
        <taxon>Gunneridae</taxon>
        <taxon>Pentapetalae</taxon>
        <taxon>rosids</taxon>
        <taxon>fabids</taxon>
        <taxon>Malpighiales</taxon>
        <taxon>Linaceae</taxon>
        <taxon>Linum</taxon>
    </lineage>
</organism>
<dbReference type="GO" id="GO:0008324">
    <property type="term" value="F:monoatomic cation transmembrane transporter activity"/>
    <property type="evidence" value="ECO:0007669"/>
    <property type="project" value="TreeGrafter"/>
</dbReference>
<comment type="caution">
    <text evidence="14">The sequence shown here is derived from an EMBL/GenBank/DDBJ whole genome shotgun (WGS) entry which is preliminary data.</text>
</comment>
<dbReference type="Proteomes" id="UP001154282">
    <property type="component" value="Unassembled WGS sequence"/>
</dbReference>
<dbReference type="EMBL" id="CAMGYJ010000002">
    <property type="protein sequence ID" value="CAI0384928.1"/>
    <property type="molecule type" value="Genomic_DNA"/>
</dbReference>
<evidence type="ECO:0000256" key="1">
    <source>
        <dbReference type="ARBA" id="ARBA00004141"/>
    </source>
</evidence>
<evidence type="ECO:0000256" key="11">
    <source>
        <dbReference type="ARBA" id="ARBA00038187"/>
    </source>
</evidence>